<gene>
    <name evidence="1" type="ORF">SAMN04488559_10981</name>
</gene>
<dbReference type="RefSeq" id="WP_092652294.1">
    <property type="nucleotide sequence ID" value="NZ_FOHA01000009.1"/>
</dbReference>
<sequence>MRKSTKVGVITISACIFLFLGGAFTYRYMRTQGIAESQTINKEEKSDTKVLILTQQSSFKDAVMEEVEKQFKGKDILIQIQDISTISQVKQSEWDGILLVTTVQSNDLPEKAVRFIKEEADFDKVQLFVTADSGNWTKQPADVDAVTTTSKSSNVDAFSKKINHAIQQIELDKLSCFLGF</sequence>
<evidence type="ECO:0000313" key="2">
    <source>
        <dbReference type="Proteomes" id="UP000198948"/>
    </source>
</evidence>
<reference evidence="1 2" key="1">
    <citation type="submission" date="2016-10" db="EMBL/GenBank/DDBJ databases">
        <authorList>
            <person name="de Groot N.N."/>
        </authorList>
    </citation>
    <scope>NUCLEOTIDE SEQUENCE [LARGE SCALE GENOMIC DNA]</scope>
    <source>
        <strain evidence="1 2">DSM 13760</strain>
    </source>
</reference>
<proteinExistence type="predicted"/>
<dbReference type="OrthoDB" id="2182939at2"/>
<dbReference type="EMBL" id="FOHA01000009">
    <property type="protein sequence ID" value="SER89032.1"/>
    <property type="molecule type" value="Genomic_DNA"/>
</dbReference>
<protein>
    <submittedName>
        <fullName evidence="1">Uncharacterized protein</fullName>
    </submittedName>
</protein>
<dbReference type="AlphaFoldDB" id="A0A1H9SVK3"/>
<dbReference type="STRING" id="142588.SAMN04488559_10981"/>
<organism evidence="1 2">
    <name type="scientific">Isobaculum melis</name>
    <dbReference type="NCBI Taxonomy" id="142588"/>
    <lineage>
        <taxon>Bacteria</taxon>
        <taxon>Bacillati</taxon>
        <taxon>Bacillota</taxon>
        <taxon>Bacilli</taxon>
        <taxon>Lactobacillales</taxon>
        <taxon>Carnobacteriaceae</taxon>
        <taxon>Isobaculum</taxon>
    </lineage>
</organism>
<evidence type="ECO:0000313" key="1">
    <source>
        <dbReference type="EMBL" id="SER89032.1"/>
    </source>
</evidence>
<keyword evidence="2" id="KW-1185">Reference proteome</keyword>
<dbReference type="Proteomes" id="UP000198948">
    <property type="component" value="Unassembled WGS sequence"/>
</dbReference>
<accession>A0A1H9SVK3</accession>
<name>A0A1H9SVK3_9LACT</name>